<dbReference type="Pfam" id="PF11369">
    <property type="entry name" value="DUF3160"/>
    <property type="match status" value="1"/>
</dbReference>
<organism evidence="1">
    <name type="scientific">uncultured Sulfurovum sp</name>
    <dbReference type="NCBI Taxonomy" id="269237"/>
    <lineage>
        <taxon>Bacteria</taxon>
        <taxon>Pseudomonadati</taxon>
        <taxon>Campylobacterota</taxon>
        <taxon>Epsilonproteobacteria</taxon>
        <taxon>Campylobacterales</taxon>
        <taxon>Sulfurovaceae</taxon>
        <taxon>Sulfurovum</taxon>
        <taxon>environmental samples</taxon>
    </lineage>
</organism>
<reference evidence="1" key="1">
    <citation type="submission" date="2020-01" db="EMBL/GenBank/DDBJ databases">
        <authorList>
            <person name="Meier V. D."/>
            <person name="Meier V D."/>
        </authorList>
    </citation>
    <scope>NUCLEOTIDE SEQUENCE</scope>
    <source>
        <strain evidence="1">HLG_WM_MAG_02</strain>
    </source>
</reference>
<dbReference type="InterPro" id="IPR022601">
    <property type="entry name" value="DUF3160"/>
</dbReference>
<accession>A0A6S6T5I7</accession>
<dbReference type="EMBL" id="CACVAZ010000071">
    <property type="protein sequence ID" value="CAA6811967.1"/>
    <property type="molecule type" value="Genomic_DNA"/>
</dbReference>
<evidence type="ECO:0000313" key="1">
    <source>
        <dbReference type="EMBL" id="CAA6811967.1"/>
    </source>
</evidence>
<name>A0A6S6T5I7_9BACT</name>
<sequence length="434" mass="49628">MNRPYEGEKMKPILLLLTLTLNIWANQSFYDLYAQNRATHKPNLITADFVASAYGTYKLTRQKAIEEQVLRPRVINFANFLYQGVVEMKIKDKEQLLAYTAMLSLLAKNGESLEIPDGYEHLQTIIAQEANLIMTANTTALSPILKIKIDYRAFRVPNSYKKSQAYFRTMKYAQTMPLNKKLAQNIQTTIKASERLGNLKRHIDQLLEQFVGIEKKSTALISSYKGLDYYIFANSPKPSVNDIAKAIYPKKASKLSNLVKKHILNLYSSNDYDFKIMQTLIKHGHINAFKGYYTQSKDRNALYVQTFKTKSAPQQPKRTHANIEIQLEETLSVMIEDALVFSQSIKNNQIDKNMISTLKELRKIAQKKSMKLPLTALDIKFLNSLDLIFLELSGVKEKPISVKVTNKLTQELLPPKPVGFGDGSWGGRYVHREF</sequence>
<gene>
    <name evidence="1" type="ORF">HELGO_WM39005</name>
</gene>
<dbReference type="AlphaFoldDB" id="A0A6S6T5I7"/>
<proteinExistence type="predicted"/>
<protein>
    <submittedName>
        <fullName evidence="1">Uncharacterized protein</fullName>
    </submittedName>
</protein>